<evidence type="ECO:0000313" key="2">
    <source>
        <dbReference type="EMBL" id="EHQ61689.1"/>
    </source>
</evidence>
<feature type="transmembrane region" description="Helical" evidence="1">
    <location>
        <begin position="59"/>
        <end position="76"/>
    </location>
</feature>
<dbReference type="Proteomes" id="UP000003900">
    <property type="component" value="Unassembled WGS sequence"/>
</dbReference>
<keyword evidence="1" id="KW-0472">Membrane</keyword>
<gene>
    <name evidence="2" type="ORF">PDENDC454_13937</name>
</gene>
<sequence length="103" mass="11598">MKHNDVFAEAGMIRNIKEVMEMTTIPERDFSDSVMKRIAQLERATPNPGKAPVLTMKRLAVAVCVIGLLSGFSYAAREWLHLQDKDENTVMEVRKTVAEPLPI</sequence>
<dbReference type="EMBL" id="AHKH01000032">
    <property type="protein sequence ID" value="EHQ61689.1"/>
    <property type="molecule type" value="Genomic_DNA"/>
</dbReference>
<dbReference type="RefSeq" id="WP_006677286.1">
    <property type="nucleotide sequence ID" value="NZ_AHKH01000032.1"/>
</dbReference>
<reference evidence="2 3" key="1">
    <citation type="journal article" date="2012" name="J. Bacteriol.">
        <title>Genome Sequence of the Pattern-Forming Social Bacterium Paenibacillus dendritiformis C454 Chiral Morphotype.</title>
        <authorList>
            <person name="Sirota-Madi A."/>
            <person name="Olender T."/>
            <person name="Helman Y."/>
            <person name="Brainis I."/>
            <person name="Finkelshtein A."/>
            <person name="Roth D."/>
            <person name="Hagai E."/>
            <person name="Leshkowitz D."/>
            <person name="Brodsky L."/>
            <person name="Galatenko V."/>
            <person name="Nikolaev V."/>
            <person name="Gutnick D.L."/>
            <person name="Lancet D."/>
            <person name="Ben-Jacob E."/>
        </authorList>
    </citation>
    <scope>NUCLEOTIDE SEQUENCE [LARGE SCALE GENOMIC DNA]</scope>
    <source>
        <strain evidence="2 3">C454</strain>
    </source>
</reference>
<dbReference type="OrthoDB" id="2577173at2"/>
<comment type="caution">
    <text evidence="2">The sequence shown here is derived from an EMBL/GenBank/DDBJ whole genome shotgun (WGS) entry which is preliminary data.</text>
</comment>
<evidence type="ECO:0000256" key="1">
    <source>
        <dbReference type="SAM" id="Phobius"/>
    </source>
</evidence>
<keyword evidence="1" id="KW-1133">Transmembrane helix</keyword>
<evidence type="ECO:0000313" key="3">
    <source>
        <dbReference type="Proteomes" id="UP000003900"/>
    </source>
</evidence>
<keyword evidence="1" id="KW-0812">Transmembrane</keyword>
<dbReference type="AlphaFoldDB" id="H3SGY2"/>
<name>H3SGY2_9BACL</name>
<protein>
    <submittedName>
        <fullName evidence="2">Uncharacterized protein</fullName>
    </submittedName>
</protein>
<keyword evidence="3" id="KW-1185">Reference proteome</keyword>
<organism evidence="2 3">
    <name type="scientific">Paenibacillus dendritiformis C454</name>
    <dbReference type="NCBI Taxonomy" id="1131935"/>
    <lineage>
        <taxon>Bacteria</taxon>
        <taxon>Bacillati</taxon>
        <taxon>Bacillota</taxon>
        <taxon>Bacilli</taxon>
        <taxon>Bacillales</taxon>
        <taxon>Paenibacillaceae</taxon>
        <taxon>Paenibacillus</taxon>
    </lineage>
</organism>
<proteinExistence type="predicted"/>
<accession>H3SGY2</accession>